<feature type="compositionally biased region" description="Low complexity" evidence="6">
    <location>
        <begin position="312"/>
        <end position="327"/>
    </location>
</feature>
<dbReference type="SMART" id="SM00066">
    <property type="entry name" value="GAL4"/>
    <property type="match status" value="1"/>
</dbReference>
<evidence type="ECO:0000259" key="7">
    <source>
        <dbReference type="PROSITE" id="PS50048"/>
    </source>
</evidence>
<dbReference type="AlphaFoldDB" id="A0AAN6ZSU6"/>
<accession>A0AAN6ZSU6</accession>
<dbReference type="Gene3D" id="4.10.240.10">
    <property type="entry name" value="Zn(2)-C6 fungal-type DNA-binding domain"/>
    <property type="match status" value="1"/>
</dbReference>
<dbReference type="Pfam" id="PF00172">
    <property type="entry name" value="Zn_clus"/>
    <property type="match status" value="1"/>
</dbReference>
<evidence type="ECO:0000313" key="9">
    <source>
        <dbReference type="Proteomes" id="UP001302745"/>
    </source>
</evidence>
<reference evidence="8" key="2">
    <citation type="submission" date="2023-05" db="EMBL/GenBank/DDBJ databases">
        <authorList>
            <consortium name="Lawrence Berkeley National Laboratory"/>
            <person name="Steindorff A."/>
            <person name="Hensen N."/>
            <person name="Bonometti L."/>
            <person name="Westerberg I."/>
            <person name="Brannstrom I.O."/>
            <person name="Guillou S."/>
            <person name="Cros-Aarteil S."/>
            <person name="Calhoun S."/>
            <person name="Haridas S."/>
            <person name="Kuo A."/>
            <person name="Mondo S."/>
            <person name="Pangilinan J."/>
            <person name="Riley R."/>
            <person name="Labutti K."/>
            <person name="Andreopoulos B."/>
            <person name="Lipzen A."/>
            <person name="Chen C."/>
            <person name="Yanf M."/>
            <person name="Daum C."/>
            <person name="Ng V."/>
            <person name="Clum A."/>
            <person name="Ohm R."/>
            <person name="Martin F."/>
            <person name="Silar P."/>
            <person name="Natvig D."/>
            <person name="Lalanne C."/>
            <person name="Gautier V."/>
            <person name="Ament-Velasquez S.L."/>
            <person name="Kruys A."/>
            <person name="Hutchinson M.I."/>
            <person name="Powell A.J."/>
            <person name="Barry K."/>
            <person name="Miller A.N."/>
            <person name="Grigoriev I.V."/>
            <person name="Debuchy R."/>
            <person name="Gladieux P."/>
            <person name="Thoren M.H."/>
            <person name="Johannesson H."/>
        </authorList>
    </citation>
    <scope>NUCLEOTIDE SEQUENCE</scope>
    <source>
        <strain evidence="8">CBS 538.74</strain>
    </source>
</reference>
<organism evidence="8 9">
    <name type="scientific">Chaetomidium leptoderma</name>
    <dbReference type="NCBI Taxonomy" id="669021"/>
    <lineage>
        <taxon>Eukaryota</taxon>
        <taxon>Fungi</taxon>
        <taxon>Dikarya</taxon>
        <taxon>Ascomycota</taxon>
        <taxon>Pezizomycotina</taxon>
        <taxon>Sordariomycetes</taxon>
        <taxon>Sordariomycetidae</taxon>
        <taxon>Sordariales</taxon>
        <taxon>Chaetomiaceae</taxon>
        <taxon>Chaetomidium</taxon>
    </lineage>
</organism>
<evidence type="ECO:0000256" key="6">
    <source>
        <dbReference type="SAM" id="MobiDB-lite"/>
    </source>
</evidence>
<gene>
    <name evidence="8" type="ORF">C8A00DRAFT_46765</name>
</gene>
<dbReference type="PROSITE" id="PS50048">
    <property type="entry name" value="ZN2_CY6_FUNGAL_2"/>
    <property type="match status" value="1"/>
</dbReference>
<keyword evidence="3" id="KW-0805">Transcription regulation</keyword>
<dbReference type="SUPFAM" id="SSF57701">
    <property type="entry name" value="Zn2/Cys6 DNA-binding domain"/>
    <property type="match status" value="1"/>
</dbReference>
<feature type="domain" description="Zn(2)-C6 fungal-type" evidence="7">
    <location>
        <begin position="24"/>
        <end position="54"/>
    </location>
</feature>
<evidence type="ECO:0000256" key="1">
    <source>
        <dbReference type="ARBA" id="ARBA00022723"/>
    </source>
</evidence>
<dbReference type="PROSITE" id="PS00463">
    <property type="entry name" value="ZN2_CY6_FUNGAL_1"/>
    <property type="match status" value="1"/>
</dbReference>
<dbReference type="CDD" id="cd00067">
    <property type="entry name" value="GAL4"/>
    <property type="match status" value="1"/>
</dbReference>
<dbReference type="GO" id="GO:0000981">
    <property type="term" value="F:DNA-binding transcription factor activity, RNA polymerase II-specific"/>
    <property type="evidence" value="ECO:0007669"/>
    <property type="project" value="InterPro"/>
</dbReference>
<dbReference type="Proteomes" id="UP001302745">
    <property type="component" value="Unassembled WGS sequence"/>
</dbReference>
<evidence type="ECO:0000256" key="4">
    <source>
        <dbReference type="ARBA" id="ARBA00023163"/>
    </source>
</evidence>
<sequence>MASHSVQSFNTGRFPTRARRERRACVQCTTGKRKCGKEAPSCVRCCEKGIVCKYLPRPNNIRPGRADTGSQQGNENGDNETALARSSVLPSSSVPKATFGSHFASTPTDQSCNCRWFLSADSWTVQYGCLEDRGSAPVSEQTLPYFISKLKAWAAAWVRDGHSPLMHKRLYGIWVPDCIQDCLTSLAAYNAASPSSGGKATALRIIDDRVNRLVQSQPQHDNDYDCEVDGGGIPSSILLLPTRTHLARTQALFVYQLIRLFDGDIRARAQAERHTDTLLTWARQMVESARLDCASAEFLFPPDDDDDPLSPTPSVHNSNNNSNNNPFSLPPAPTPPPSLWQAWIHAESVRRIYTAAISMLSVYDTLRQGWSVCPGMIAFTAQSGLWDAGSGYAWLETLRGDGGRKRRGVTTVVVDEILQDAAPEEVDQFAVAMLEISFGIESVEKWVFEKGRAGRGVSAGGVAG</sequence>
<keyword evidence="9" id="KW-1185">Reference proteome</keyword>
<comment type="caution">
    <text evidence="8">The sequence shown here is derived from an EMBL/GenBank/DDBJ whole genome shotgun (WGS) entry which is preliminary data.</text>
</comment>
<name>A0AAN6ZSU6_9PEZI</name>
<evidence type="ECO:0000256" key="3">
    <source>
        <dbReference type="ARBA" id="ARBA00023015"/>
    </source>
</evidence>
<dbReference type="GO" id="GO:0008270">
    <property type="term" value="F:zinc ion binding"/>
    <property type="evidence" value="ECO:0007669"/>
    <property type="project" value="InterPro"/>
</dbReference>
<keyword evidence="5" id="KW-0539">Nucleus</keyword>
<evidence type="ECO:0000256" key="5">
    <source>
        <dbReference type="ARBA" id="ARBA00023242"/>
    </source>
</evidence>
<evidence type="ECO:0000256" key="2">
    <source>
        <dbReference type="ARBA" id="ARBA00022833"/>
    </source>
</evidence>
<reference evidence="8" key="1">
    <citation type="journal article" date="2023" name="Mol. Phylogenet. Evol.">
        <title>Genome-scale phylogeny and comparative genomics of the fungal order Sordariales.</title>
        <authorList>
            <person name="Hensen N."/>
            <person name="Bonometti L."/>
            <person name="Westerberg I."/>
            <person name="Brannstrom I.O."/>
            <person name="Guillou S."/>
            <person name="Cros-Aarteil S."/>
            <person name="Calhoun S."/>
            <person name="Haridas S."/>
            <person name="Kuo A."/>
            <person name="Mondo S."/>
            <person name="Pangilinan J."/>
            <person name="Riley R."/>
            <person name="LaButti K."/>
            <person name="Andreopoulos B."/>
            <person name="Lipzen A."/>
            <person name="Chen C."/>
            <person name="Yan M."/>
            <person name="Daum C."/>
            <person name="Ng V."/>
            <person name="Clum A."/>
            <person name="Steindorff A."/>
            <person name="Ohm R.A."/>
            <person name="Martin F."/>
            <person name="Silar P."/>
            <person name="Natvig D.O."/>
            <person name="Lalanne C."/>
            <person name="Gautier V."/>
            <person name="Ament-Velasquez S.L."/>
            <person name="Kruys A."/>
            <person name="Hutchinson M.I."/>
            <person name="Powell A.J."/>
            <person name="Barry K."/>
            <person name="Miller A.N."/>
            <person name="Grigoriev I.V."/>
            <person name="Debuchy R."/>
            <person name="Gladieux P."/>
            <person name="Hiltunen Thoren M."/>
            <person name="Johannesson H."/>
        </authorList>
    </citation>
    <scope>NUCLEOTIDE SEQUENCE</scope>
    <source>
        <strain evidence="8">CBS 538.74</strain>
    </source>
</reference>
<feature type="region of interest" description="Disordered" evidence="6">
    <location>
        <begin position="302"/>
        <end position="332"/>
    </location>
</feature>
<dbReference type="InterPro" id="IPR001138">
    <property type="entry name" value="Zn2Cys6_DnaBD"/>
</dbReference>
<keyword evidence="1" id="KW-0479">Metal-binding</keyword>
<dbReference type="EMBL" id="MU857137">
    <property type="protein sequence ID" value="KAK4149662.1"/>
    <property type="molecule type" value="Genomic_DNA"/>
</dbReference>
<dbReference type="PRINTS" id="PR00755">
    <property type="entry name" value="AFLATOXINBRP"/>
</dbReference>
<keyword evidence="2" id="KW-0862">Zinc</keyword>
<protein>
    <recommendedName>
        <fullName evidence="7">Zn(2)-C6 fungal-type domain-containing protein</fullName>
    </recommendedName>
</protein>
<dbReference type="PANTHER" id="PTHR47660">
    <property type="entry name" value="TRANSCRIPTION FACTOR WITH C2H2 AND ZN(2)-CYS(6) DNA BINDING DOMAIN (EUROFUNG)-RELATED-RELATED"/>
    <property type="match status" value="1"/>
</dbReference>
<keyword evidence="4" id="KW-0804">Transcription</keyword>
<proteinExistence type="predicted"/>
<evidence type="ECO:0000313" key="8">
    <source>
        <dbReference type="EMBL" id="KAK4149662.1"/>
    </source>
</evidence>
<dbReference type="InterPro" id="IPR036864">
    <property type="entry name" value="Zn2-C6_fun-type_DNA-bd_sf"/>
</dbReference>